<feature type="compositionally biased region" description="Basic and acidic residues" evidence="6">
    <location>
        <begin position="1296"/>
        <end position="1326"/>
    </location>
</feature>
<feature type="compositionally biased region" description="Basic and acidic residues" evidence="6">
    <location>
        <begin position="2670"/>
        <end position="2686"/>
    </location>
</feature>
<feature type="region of interest" description="Disordered" evidence="6">
    <location>
        <begin position="1646"/>
        <end position="1665"/>
    </location>
</feature>
<dbReference type="FunFam" id="1.10.418.10:FF:000006">
    <property type="entry name" value="Filamin-B isoform A"/>
    <property type="match status" value="1"/>
</dbReference>
<dbReference type="InterPro" id="IPR017868">
    <property type="entry name" value="Filamin/ABP280_repeat-like"/>
</dbReference>
<keyword evidence="2" id="KW-0677">Repeat</keyword>
<dbReference type="Gene3D" id="2.60.40.10">
    <property type="entry name" value="Immunoglobulins"/>
    <property type="match status" value="18"/>
</dbReference>
<dbReference type="Pfam" id="PF00307">
    <property type="entry name" value="CH"/>
    <property type="match status" value="2"/>
</dbReference>
<proteinExistence type="inferred from homology"/>
<feature type="compositionally biased region" description="Polar residues" evidence="6">
    <location>
        <begin position="1422"/>
        <end position="1433"/>
    </location>
</feature>
<feature type="compositionally biased region" description="Polar residues" evidence="6">
    <location>
        <begin position="3046"/>
        <end position="3062"/>
    </location>
</feature>
<reference evidence="8 9" key="1">
    <citation type="journal article" date="2018" name="Nat. Ecol. Evol.">
        <title>Genomic signatures of mitonuclear coevolution across populations of Tigriopus californicus.</title>
        <authorList>
            <person name="Barreto F.S."/>
            <person name="Watson E.T."/>
            <person name="Lima T.G."/>
            <person name="Willett C.S."/>
            <person name="Edmands S."/>
            <person name="Li W."/>
            <person name="Burton R.S."/>
        </authorList>
    </citation>
    <scope>NUCLEOTIDE SEQUENCE [LARGE SCALE GENOMIC DNA]</scope>
    <source>
        <strain evidence="8 9">San Diego</strain>
    </source>
</reference>
<feature type="region of interest" description="Disordered" evidence="6">
    <location>
        <begin position="3925"/>
        <end position="3952"/>
    </location>
</feature>
<dbReference type="FunFam" id="2.60.40.10:FF:000140">
    <property type="entry name" value="FiLamiN (Actin binding protein) homolog"/>
    <property type="match status" value="2"/>
</dbReference>
<feature type="repeat" description="Filamin" evidence="4">
    <location>
        <begin position="3606"/>
        <end position="3698"/>
    </location>
</feature>
<dbReference type="CDD" id="cd21230">
    <property type="entry name" value="CH_FLN_rpt2"/>
    <property type="match status" value="1"/>
</dbReference>
<evidence type="ECO:0000256" key="5">
    <source>
        <dbReference type="SAM" id="Coils"/>
    </source>
</evidence>
<feature type="region of interest" description="Disordered" evidence="6">
    <location>
        <begin position="2558"/>
        <end position="2711"/>
    </location>
</feature>
<dbReference type="OMA" id="RAVPCKV"/>
<dbReference type="InterPro" id="IPR044801">
    <property type="entry name" value="Filamin"/>
</dbReference>
<feature type="compositionally biased region" description="Basic and acidic residues" evidence="6">
    <location>
        <begin position="3016"/>
        <end position="3030"/>
    </location>
</feature>
<keyword evidence="3" id="KW-0009">Actin-binding</keyword>
<feature type="compositionally biased region" description="Polar residues" evidence="6">
    <location>
        <begin position="2995"/>
        <end position="3007"/>
    </location>
</feature>
<feature type="compositionally biased region" description="Polar residues" evidence="6">
    <location>
        <begin position="2654"/>
        <end position="2666"/>
    </location>
</feature>
<feature type="repeat" description="Filamin" evidence="4">
    <location>
        <begin position="722"/>
        <end position="817"/>
    </location>
</feature>
<dbReference type="Proteomes" id="UP000318571">
    <property type="component" value="Chromosome 11"/>
</dbReference>
<feature type="compositionally biased region" description="Low complexity" evidence="6">
    <location>
        <begin position="3926"/>
        <end position="3937"/>
    </location>
</feature>
<feature type="repeat" description="Filamin" evidence="4">
    <location>
        <begin position="332"/>
        <end position="430"/>
    </location>
</feature>
<dbReference type="Pfam" id="PF00630">
    <property type="entry name" value="Filamin"/>
    <property type="match status" value="18"/>
</dbReference>
<feature type="region of interest" description="Disordered" evidence="6">
    <location>
        <begin position="1229"/>
        <end position="1556"/>
    </location>
</feature>
<feature type="compositionally biased region" description="Basic and acidic residues" evidence="6">
    <location>
        <begin position="1412"/>
        <end position="1421"/>
    </location>
</feature>
<dbReference type="PROSITE" id="PS50021">
    <property type="entry name" value="CH"/>
    <property type="match status" value="2"/>
</dbReference>
<feature type="compositionally biased region" description="Polar residues" evidence="6">
    <location>
        <begin position="3086"/>
        <end position="3097"/>
    </location>
</feature>
<keyword evidence="5" id="KW-0175">Coiled coil</keyword>
<feature type="region of interest" description="Disordered" evidence="6">
    <location>
        <begin position="1816"/>
        <end position="1838"/>
    </location>
</feature>
<dbReference type="EMBL" id="VCGU01000003">
    <property type="protein sequence ID" value="TRY78342.1"/>
    <property type="molecule type" value="Genomic_DNA"/>
</dbReference>
<gene>
    <name evidence="8" type="ORF">TCAL_10845</name>
</gene>
<feature type="domain" description="Calponin-homology (CH)" evidence="7">
    <location>
        <begin position="222"/>
        <end position="325"/>
    </location>
</feature>
<dbReference type="SUPFAM" id="SSF81296">
    <property type="entry name" value="E set domains"/>
    <property type="match status" value="18"/>
</dbReference>
<dbReference type="STRING" id="6832.A0A553PKZ9"/>
<dbReference type="SMART" id="SM00033">
    <property type="entry name" value="CH"/>
    <property type="match status" value="2"/>
</dbReference>
<feature type="compositionally biased region" description="Basic and acidic residues" evidence="6">
    <location>
        <begin position="1342"/>
        <end position="1356"/>
    </location>
</feature>
<dbReference type="PROSITE" id="PS00020">
    <property type="entry name" value="ACTININ_2"/>
    <property type="match status" value="1"/>
</dbReference>
<feature type="repeat" description="Filamin" evidence="4">
    <location>
        <begin position="3413"/>
        <end position="3505"/>
    </location>
</feature>
<feature type="compositionally biased region" description="Basic and acidic residues" evidence="6">
    <location>
        <begin position="2618"/>
        <end position="2629"/>
    </location>
</feature>
<feature type="compositionally biased region" description="Basic and acidic residues" evidence="6">
    <location>
        <begin position="1539"/>
        <end position="1550"/>
    </location>
</feature>
<feature type="compositionally biased region" description="Basic and acidic residues" evidence="6">
    <location>
        <begin position="2740"/>
        <end position="2765"/>
    </location>
</feature>
<dbReference type="SUPFAM" id="SSF47576">
    <property type="entry name" value="Calponin-homology domain, CH-domain"/>
    <property type="match status" value="1"/>
</dbReference>
<feature type="compositionally biased region" description="Basic and acidic residues" evidence="6">
    <location>
        <begin position="1388"/>
        <end position="1406"/>
    </location>
</feature>
<dbReference type="PANTHER" id="PTHR38537">
    <property type="entry name" value="JITTERBUG, ISOFORM N"/>
    <property type="match status" value="1"/>
</dbReference>
<dbReference type="InterPro" id="IPR001298">
    <property type="entry name" value="Filamin/ABP280_rpt"/>
</dbReference>
<feature type="repeat" description="Filamin" evidence="4">
    <location>
        <begin position="914"/>
        <end position="1011"/>
    </location>
</feature>
<name>A0A553PKZ9_TIGCA</name>
<dbReference type="InterPro" id="IPR036872">
    <property type="entry name" value="CH_dom_sf"/>
</dbReference>
<dbReference type="OrthoDB" id="5334309at2759"/>
<feature type="repeat" description="Filamin" evidence="4">
    <location>
        <begin position="532"/>
        <end position="628"/>
    </location>
</feature>
<accession>A0A553PKZ9</accession>
<dbReference type="PROSITE" id="PS00019">
    <property type="entry name" value="ACTININ_1"/>
    <property type="match status" value="1"/>
</dbReference>
<evidence type="ECO:0000313" key="8">
    <source>
        <dbReference type="EMBL" id="TRY78342.1"/>
    </source>
</evidence>
<evidence type="ECO:0000256" key="6">
    <source>
        <dbReference type="SAM" id="MobiDB-lite"/>
    </source>
</evidence>
<feature type="repeat" description="Filamin" evidence="4">
    <location>
        <begin position="1117"/>
        <end position="1216"/>
    </location>
</feature>
<feature type="repeat" description="Filamin" evidence="4">
    <location>
        <begin position="1012"/>
        <end position="1104"/>
    </location>
</feature>
<feature type="region of interest" description="Disordered" evidence="6">
    <location>
        <begin position="1687"/>
        <end position="1736"/>
    </location>
</feature>
<dbReference type="Gene3D" id="1.10.418.10">
    <property type="entry name" value="Calponin-like domain"/>
    <property type="match status" value="2"/>
</dbReference>
<evidence type="ECO:0000256" key="4">
    <source>
        <dbReference type="PROSITE-ProRule" id="PRU00087"/>
    </source>
</evidence>
<evidence type="ECO:0000256" key="1">
    <source>
        <dbReference type="ARBA" id="ARBA00009238"/>
    </source>
</evidence>
<dbReference type="SMART" id="SM00557">
    <property type="entry name" value="IG_FLMN"/>
    <property type="match status" value="18"/>
</dbReference>
<dbReference type="PANTHER" id="PTHR38537:SF8">
    <property type="entry name" value="FILAMIN-A"/>
    <property type="match status" value="1"/>
</dbReference>
<dbReference type="InterPro" id="IPR001589">
    <property type="entry name" value="Actinin_actin-bd_CS"/>
</dbReference>
<feature type="compositionally biased region" description="Polar residues" evidence="6">
    <location>
        <begin position="2597"/>
        <end position="2606"/>
    </location>
</feature>
<feature type="compositionally biased region" description="Polar residues" evidence="6">
    <location>
        <begin position="2785"/>
        <end position="2796"/>
    </location>
</feature>
<sequence>MASSGPNRKTLPKSTHLSDADSSLKARGALAGGNDKDVVGSILPDASVEKLRAQEKAAFDYLARRGSEADKTGDEEEEFDDEAMANAERDLAEDAEWKRIQKNTFTRWANEHLKQANKQIDNLENDLSDGLRLIALIEVLSGKRMPRHNKKPVFRSQKLENVSIALNFLEMEGITLVNIDSTDIVDCKLKLILGLIWTLILHYAISMPMWDGPPLGGGAQEKTPKQRLMGWVKDKMPDVPMNNFTKDWQDGKAIGALVDSVAPGLCPDWEDWDPKRPVENATEAMDLADKWLNVPKLLKPEEMVDPNVDEQSMMTYLSQFPNSKVKPGAPLRKKTNVGKVRAYGPGLEARGLVARAPAKFTIETFGAGDGDVRVEVIGPNGQPIPCEVLFNNDRKKTYSCRYFPEEEGNYVVKIFFATREIPKSPFNVCVEGFAGDASVVTASGPGLEAEGVVINKTTHFHIFAQDAGRGTPEVIILDPKGNKDSVPLKILPTDEPDVYKCEYVATVLGLHSVNVFFAGNPIPHSPFGVKVSPASLPSKVWTSGRGLQPNGIRVNETVSFKVHTEGAGEGEPAVKILGPGGLPIRATSKKIDNHTTEYTYTPLKQGRHIVMITFANQEIPKSPFEVNISSNKKSNIKAYGPGLKGGIVNRPARFTVDTNGETGGLGFSIKGPSQAEINCSDNGDGSADVDYIPTAVGEYAVHILNDGEDIPGSPYMANILPQTDFYPEKVKVFGPGIENGVNPKETTYFTIDISDAGDAPLDVSILDDLGEFEPKIEKESEGIFRCTYQPRKKQHKQTVMVNFGGVAVPGSPFRVQNDNLNDPSLVKVYGPGVEDGVQARKPIDFTVDCRKSGPGDLQVSIESKTKKKVPISLKDNKDGTHLVSYEAPEPGTQTIIITLDGKEVPQSPIHVNVKPGLDLSKIKLKDFETEVFVDCTNEFDVDTSDLPPNHTATVECFISGPSGEPVDAFVNKDEPNGPFHVSYIPKEEGEHDIHLKYNGQVLPDSPFPVVALEGFDPTRVQAFGDGLDQGFVDEPNEFTIDTKNAGAGGLGLAIEGPSEATMTCNDNKDGTATVEYVPTEEGDYDVAIRFGDEHIPGSPFKVPVVSRDGVGLSSQGRGNPDAKKVSAYGPGLEPGNVFPGKPTEFIVDSSETSDAPVKVEIRDSDGKLVPKRPIIAKKPKGIHEVSYVPPPVGDPYEIAVKYNGDHIPDSPFLMTSNPNLDEFIDSPRSLSQLGSRKPSRDSDHLDSAYTKNGTGIQRKSSKDSEGRGVADLIRNTLPSGFGKERGGSPDEGDDAIADRSTVKPFDRTNSRDMSRSGPGTRDRNEPGRAGTTPSSRPTSSRTSRDYGAHPDIDGSRRASNANDGGHGAGAARKSLGGVIGAKDGSTPDGRRGYPSGRDEGSRKSSRDSQNPDGKDHIDSRRASQSGGSNFGSRKSSRDDEGNIIGSKRDARGPTSIVDQRRRGSRDHDGSRRGSNAPRAPNFKKNSKGLPIDESGKTVPLDKFGRPVDSEGRHIDENGHLIDSRTPQFRKDSRGNPVDENERPYTLDKKGRPINNQGHLIDEFGRPIDEYGRPLNPDDFPLDTYARPADGRVPRFRRDSGGNLVDEYGQPLQLDQYGRPIDDQGRLIDEYGRPIDARDPLFKRNSKGQVVDSDGRPVDVDQFGRPINKQGSLVDELGRAIDEYGRPIDEFGRPINSSGQPISPYRGSIDNGTPKFRKDSRGRPLDVDGHPLPTDELGRPIDAQGNLIDELGNPVLASQPKYRKNSRGQIVDANGVPMQSDSHGRPINKQGQLVDGHGGLIDDYGKPVDSNGFPLSDSSPHFDRDSNGNPLDVNGRPLNVDDLGRPIDEAGRLVDEFSNPIDSFQPNFRKNSRGLSVGHEGKVLKLDKQGRPVNEHGQLVNEHDKPIDCYGNLLHDDKMPEGHQPRFRKDSKGSPVDEFGRKLATDKYGRPIDDQGRLIDEYGRPLDSREPLFKKNSRGVPVDENNAPFSLDKYGRPINEKGHLIDEFERPIDEYGRPLNSSQDTSSHPMPSARLPFLKKDPQGNFVDPSGSSVPVDKNGCPIDKNGRPIDEYGMPLSNSAIASGLGPRVPQFKKDSRGNPTDNNGKTMMVDSEGRPINEHGNLIDEFGIPIDEYGKPLASSGQTTRRAPNFNKDLRGNPVDHNGRPLPLDSQGHPVDAQGRPIDEFGRPLDSYGQPSSRAPTFRKDSRGNPVDHNGKPLPVDSQGRPVDAQGRPIDEYGRPLDSYGQPSGRAPQFRKDSRGNPVDHNGKPLPVDSQGRPVDAQGRPIDEYGRPLDSYGQPSGRAPQFRKDSRGNPIDHNGKPLPVDSQGRPVDAQGRPIDEYGRPLDSYVQPSGRAPQFRKDSRGNPIDHNGKPLPVDSQGRPVDAQGRPIDEYGRPLDSYVQPSGRAPQFRKDSRGNPIDHNGKPLPVDSQGRPVDAQGRPIDEYGRPLDSYGQPSGRAPQFRKDSRGNPIDHNGKPLPVDSQGRPVDAQGRPIDEYGRPLDSYGQPASRVPQFRKDSRGNPIDHNGKPLPLDSQGHPVDAQGRQIDEYGRLIDGLGRPIDEYGRPSNNFSRIPQFRKNSRGTPIDHDGKPFEVDSQGQPINNIGQLIDEFGNPIDKYGRPLDGHQSESGRGPHFKRNSIGQPLDLYGKPLNVDSQGRPVNSQGQPVDEFGRPIDEYGRPLEESLSRGTRVPQFRKDSSGHPLDQSGRPLLVDELGRPIDDQGQLIDEYGRAIDETGRPIYDSAHEAPRFKKDSNGKPVDKDGKPFNLDPYGRPIDGKGRLINETESPLESSQISGRVPSFKTDSSGTPLDHNGMPLPVDTYGRPIDAHGRPIDEFGIPMDGREPAFRKDSKGNPVNAYGRTLPVDNLGRPVDGCGKLIDEFGRPIDVYGRPIDDHGRLLDKNGKPLECKGPYEMIGGRKGEEGGLRNTSGRSPVHSKHAIKDKEVVPLDSSIAHSPYSSGDVYGNRPMPFNDVRRESVVRDTRGVGFVYDPSSEPNVASRRTSGLASAHPSSRKPSDIVDQQQKDRLDSNGNDRANIRKASSDYAGSNDSSRRTSQQSDGSGRGKYGSRPGSRQDLFEGKSPYGSRSGSRASLYNNGVGDDPAKRSHGNGGSRNSSRNDTFETDDPDNHDPTSTLGRHQSRPNVFGGHPNSQNNHLPLELNNIPLPCSKGEVDTVVRTPSGNIVHPYVEDNGNGSVGVSFQPQERGPHSLDVKHNGEHVQGSPYKFYSSPLEEGHVHAHGPGLVHAVCGDPADFVISTKGAGAGGLALAVEGPSKAEINCTDNKDGTVNVSYLPTAPGEYKISAKFADKHIEGSPFTCKVTGEGKKRNAISVGSSSELSLPDNLSDYDLRALDAYIISPSGNEEPCFLKKLPQGNTGISFTPKETGEHLVSVKRNEKHIKNSPFKIVVKPDDVGDASRVKVTGRALSEGRTQQDNTFHIDTKNAGYGGLSLSVEGPSKAEINCKDHEDGSLDVSYCPTQPGLYIINLKFADQHVPGSPFAAAISGPGLESKHERINHLREAVPVTEVGSQCRLTFKMPGINARDLETEVKSPSGKVNKAAITEIEDGLYAVNFVPYELGIHTVSVQYHDLDIPGSPFQFTVGPLQDGGAHRVHAGGSGLERGVQGQPTDFNIWTREAGHGSLAISVEGPSKAVVDFKDRKDGSCFVSYTVEEPGEYSVGIRFNDQHIPGSPYKVYIQPASDEAERIRMSNLAESPVKPDAPQTMLLNMNGADGDVECRIVAPSGREDDCFLTPLGNGEHSVRFVPKEEGVHYLHARFKGVHIPDSPFKIIVGNLNANNDPSTVSVSGRGIQTGITGEKSTFVIDTSSVGAGTLSITVDGPSKVDLACNEVDNGYEVSYTPMVPGRYYVTVKYNGKNITGSPFSVYINGENLGDSLNRQRKSSRSSMTMETLKRTSYIRHQYTESRTSSSQSFSRSMLPLQGVPATGSPDTKSDFSKVRCAGSGLMNARTLRHNSFQVDCSQAGDNILFVGIWGPDVPCEEVVIKHQGNKKYSVDYYVKDKGKYIIYIKWGDDHIPGSPFHIEAV</sequence>
<dbReference type="GO" id="GO:0051015">
    <property type="term" value="F:actin filament binding"/>
    <property type="evidence" value="ECO:0007669"/>
    <property type="project" value="InterPro"/>
</dbReference>
<feature type="compositionally biased region" description="Polar residues" evidence="6">
    <location>
        <begin position="2018"/>
        <end position="2028"/>
    </location>
</feature>
<feature type="region of interest" description="Disordered" evidence="6">
    <location>
        <begin position="1576"/>
        <end position="1607"/>
    </location>
</feature>
<feature type="region of interest" description="Disordered" evidence="6">
    <location>
        <begin position="2134"/>
        <end position="2541"/>
    </location>
</feature>
<evidence type="ECO:0000256" key="2">
    <source>
        <dbReference type="ARBA" id="ARBA00022737"/>
    </source>
</evidence>
<dbReference type="InterPro" id="IPR014756">
    <property type="entry name" value="Ig_E-set"/>
</dbReference>
<feature type="repeat" description="Filamin" evidence="4">
    <location>
        <begin position="3951"/>
        <end position="4045"/>
    </location>
</feature>
<feature type="repeat" description="Filamin" evidence="4">
    <location>
        <begin position="3230"/>
        <end position="3322"/>
    </location>
</feature>
<feature type="domain" description="Calponin-homology (CH)" evidence="7">
    <location>
        <begin position="99"/>
        <end position="204"/>
    </location>
</feature>
<evidence type="ECO:0000259" key="7">
    <source>
        <dbReference type="PROSITE" id="PS50021"/>
    </source>
</evidence>
<feature type="repeat" description="Filamin" evidence="4">
    <location>
        <begin position="3321"/>
        <end position="3410"/>
    </location>
</feature>
<feature type="compositionally biased region" description="Basic and acidic residues" evidence="6">
    <location>
        <begin position="1715"/>
        <end position="1728"/>
    </location>
</feature>
<feature type="compositionally biased region" description="Basic and acidic residues" evidence="6">
    <location>
        <begin position="1502"/>
        <end position="1533"/>
    </location>
</feature>
<dbReference type="InterPro" id="IPR013783">
    <property type="entry name" value="Ig-like_fold"/>
</dbReference>
<feature type="compositionally biased region" description="Polar residues" evidence="6">
    <location>
        <begin position="1"/>
        <end position="15"/>
    </location>
</feature>
<feature type="compositionally biased region" description="Basic and acidic residues" evidence="6">
    <location>
        <begin position="2585"/>
        <end position="2594"/>
    </location>
</feature>
<dbReference type="FunFam" id="2.60.40.10:FF:000096">
    <property type="entry name" value="filamin-C isoform X2"/>
    <property type="match status" value="1"/>
</dbReference>
<dbReference type="FunFam" id="2.60.40.10:FF:000007">
    <property type="entry name" value="Filamin-B isoform C"/>
    <property type="match status" value="2"/>
</dbReference>
<feature type="repeat" description="Filamin" evidence="4">
    <location>
        <begin position="3505"/>
        <end position="3603"/>
    </location>
</feature>
<feature type="region of interest" description="Disordered" evidence="6">
    <location>
        <begin position="2087"/>
        <end position="2115"/>
    </location>
</feature>
<feature type="repeat" description="Filamin" evidence="4">
    <location>
        <begin position="3797"/>
        <end position="3888"/>
    </location>
</feature>
<feature type="compositionally biased region" description="Basic and acidic residues" evidence="6">
    <location>
        <begin position="1458"/>
        <end position="1471"/>
    </location>
</feature>
<feature type="repeat" description="Filamin" evidence="4">
    <location>
        <begin position="628"/>
        <end position="719"/>
    </location>
</feature>
<protein>
    <recommendedName>
        <fullName evidence="7">Calponin-homology (CH) domain-containing protein</fullName>
    </recommendedName>
</protein>
<feature type="compositionally biased region" description="Polar residues" evidence="6">
    <location>
        <begin position="1249"/>
        <end position="1258"/>
    </location>
</feature>
<feature type="repeat" description="Filamin" evidence="4">
    <location>
        <begin position="818"/>
        <end position="913"/>
    </location>
</feature>
<feature type="repeat" description="Filamin" evidence="4">
    <location>
        <begin position="3172"/>
        <end position="3230"/>
    </location>
</feature>
<dbReference type="FunFam" id="2.60.40.10:FF:000001">
    <property type="entry name" value="Filamin-C isoform b"/>
    <property type="match status" value="2"/>
</dbReference>
<feature type="coiled-coil region" evidence="5">
    <location>
        <begin position="106"/>
        <end position="133"/>
    </location>
</feature>
<feature type="region of interest" description="Disordered" evidence="6">
    <location>
        <begin position="2740"/>
        <end position="2818"/>
    </location>
</feature>
<feature type="region of interest" description="Disordered" evidence="6">
    <location>
        <begin position="1968"/>
        <end position="1993"/>
    </location>
</feature>
<dbReference type="GO" id="GO:0030036">
    <property type="term" value="P:actin cytoskeleton organization"/>
    <property type="evidence" value="ECO:0007669"/>
    <property type="project" value="InterPro"/>
</dbReference>
<comment type="similarity">
    <text evidence="1">Belongs to the filamin family.</text>
</comment>
<dbReference type="CDD" id="cd21311">
    <property type="entry name" value="CH_dFLNA-like_rpt1"/>
    <property type="match status" value="1"/>
</dbReference>
<dbReference type="PROSITE" id="PS50194">
    <property type="entry name" value="FILAMIN_REPEAT"/>
    <property type="match status" value="18"/>
</dbReference>
<comment type="caution">
    <text evidence="8">The sequence shown here is derived from an EMBL/GenBank/DDBJ whole genome shotgun (WGS) entry which is preliminary data.</text>
</comment>
<feature type="region of interest" description="Disordered" evidence="6">
    <location>
        <begin position="2014"/>
        <end position="2059"/>
    </location>
</feature>
<dbReference type="InterPro" id="IPR001715">
    <property type="entry name" value="CH_dom"/>
</dbReference>
<organism evidence="8 9">
    <name type="scientific">Tigriopus californicus</name>
    <name type="common">Marine copepod</name>
    <dbReference type="NCBI Taxonomy" id="6832"/>
    <lineage>
        <taxon>Eukaryota</taxon>
        <taxon>Metazoa</taxon>
        <taxon>Ecdysozoa</taxon>
        <taxon>Arthropoda</taxon>
        <taxon>Crustacea</taxon>
        <taxon>Multicrustacea</taxon>
        <taxon>Hexanauplia</taxon>
        <taxon>Copepoda</taxon>
        <taxon>Harpacticoida</taxon>
        <taxon>Harpacticidae</taxon>
        <taxon>Tigriopus</taxon>
    </lineage>
</organism>
<evidence type="ECO:0000313" key="9">
    <source>
        <dbReference type="Proteomes" id="UP000318571"/>
    </source>
</evidence>
<feature type="region of interest" description="Disordered" evidence="6">
    <location>
        <begin position="1"/>
        <end position="39"/>
    </location>
</feature>
<feature type="compositionally biased region" description="Basic and acidic residues" evidence="6">
    <location>
        <begin position="1435"/>
        <end position="1451"/>
    </location>
</feature>
<feature type="compositionally biased region" description="Low complexity" evidence="6">
    <location>
        <begin position="1331"/>
        <end position="1341"/>
    </location>
</feature>
<feature type="region of interest" description="Disordered" evidence="6">
    <location>
        <begin position="2913"/>
        <end position="2970"/>
    </location>
</feature>
<feature type="repeat" description="Filamin" evidence="4">
    <location>
        <begin position="432"/>
        <end position="531"/>
    </location>
</feature>
<feature type="region of interest" description="Disordered" evidence="6">
    <location>
        <begin position="2988"/>
        <end position="3159"/>
    </location>
</feature>
<dbReference type="FunFam" id="1.10.418.10:FF:000008">
    <property type="entry name" value="Filamin-B isoform C"/>
    <property type="match status" value="1"/>
</dbReference>
<keyword evidence="9" id="KW-1185">Reference proteome</keyword>
<evidence type="ECO:0000256" key="3">
    <source>
        <dbReference type="ARBA" id="ARBA00023203"/>
    </source>
</evidence>
<feature type="repeat" description="Filamin" evidence="4">
    <location>
        <begin position="3700"/>
        <end position="3793"/>
    </location>
</feature>
<feature type="compositionally biased region" description="Basic and acidic residues" evidence="6">
    <location>
        <begin position="1588"/>
        <end position="1599"/>
    </location>
</feature>